<name>A0A0M8MQQ0_9MICO</name>
<proteinExistence type="predicted"/>
<reference evidence="1" key="1">
    <citation type="submission" date="2015-04" db="EMBL/GenBank/DDBJ databases">
        <title>Complete genome sequence of Microbacterium chocolatum SIT 101, a bacterium enantioselectively hydrolyzing mesomeric diesters.</title>
        <authorList>
            <person name="Li X."/>
            <person name="Xu Y."/>
        </authorList>
    </citation>
    <scope>NUCLEOTIDE SEQUENCE [LARGE SCALE GENOMIC DNA]</scope>
    <source>
        <strain evidence="1">SIT 101</strain>
    </source>
</reference>
<dbReference type="AlphaFoldDB" id="A0A0M8MQQ0"/>
<protein>
    <recommendedName>
        <fullName evidence="3">Lipoprotein</fullName>
    </recommendedName>
</protein>
<sequence>MPEHLLSPARPARGRLLSFLALTPALVAGLVGCASLVPTPENIVEGVVEQVAEQSGEDLDVDVDATGDGVTLPADWPGLPVPEGRLFSAIKMGDSFSLSVEVDSEDAARATADELAASGFEVLSETDYGELKGLVLKSAEWSVVYGWTVSDEGITVSYTITPVTS</sequence>
<evidence type="ECO:0008006" key="3">
    <source>
        <dbReference type="Google" id="ProtNLM"/>
    </source>
</evidence>
<keyword evidence="2" id="KW-1185">Reference proteome</keyword>
<dbReference type="KEGG" id="mcw:A8L33_06145"/>
<dbReference type="OrthoDB" id="5123533at2"/>
<comment type="caution">
    <text evidence="1">The sequence shown here is derived from an EMBL/GenBank/DDBJ whole genome shotgun (WGS) entry which is preliminary data.</text>
</comment>
<organism evidence="1 2">
    <name type="scientific">Microbacterium aurantiacum</name>
    <dbReference type="NCBI Taxonomy" id="162393"/>
    <lineage>
        <taxon>Bacteria</taxon>
        <taxon>Bacillati</taxon>
        <taxon>Actinomycetota</taxon>
        <taxon>Actinomycetes</taxon>
        <taxon>Micrococcales</taxon>
        <taxon>Microbacteriaceae</taxon>
        <taxon>Microbacterium</taxon>
    </lineage>
</organism>
<gene>
    <name evidence="1" type="ORF">XI38_00140</name>
</gene>
<evidence type="ECO:0000313" key="2">
    <source>
        <dbReference type="Proteomes" id="UP000037737"/>
    </source>
</evidence>
<dbReference type="Proteomes" id="UP000037737">
    <property type="component" value="Unassembled WGS sequence"/>
</dbReference>
<dbReference type="PATRIC" id="fig|84292.3.peg.32"/>
<dbReference type="EMBL" id="LAVO01000001">
    <property type="protein sequence ID" value="KOS11900.1"/>
    <property type="molecule type" value="Genomic_DNA"/>
</dbReference>
<accession>A0A0M8MQQ0</accession>
<evidence type="ECO:0000313" key="1">
    <source>
        <dbReference type="EMBL" id="KOS11900.1"/>
    </source>
</evidence>